<keyword evidence="1" id="KW-1133">Transmembrane helix</keyword>
<keyword evidence="1" id="KW-0812">Transmembrane</keyword>
<keyword evidence="3" id="KW-1185">Reference proteome</keyword>
<evidence type="ECO:0000256" key="1">
    <source>
        <dbReference type="SAM" id="Phobius"/>
    </source>
</evidence>
<accession>A0A8X7TVP4</accession>
<name>A0A8X7TVP4_BRACI</name>
<dbReference type="OrthoDB" id="1741000at2759"/>
<feature type="transmembrane region" description="Helical" evidence="1">
    <location>
        <begin position="23"/>
        <end position="45"/>
    </location>
</feature>
<organism evidence="2 3">
    <name type="scientific">Brassica carinata</name>
    <name type="common">Ethiopian mustard</name>
    <name type="synonym">Abyssinian cabbage</name>
    <dbReference type="NCBI Taxonomy" id="52824"/>
    <lineage>
        <taxon>Eukaryota</taxon>
        <taxon>Viridiplantae</taxon>
        <taxon>Streptophyta</taxon>
        <taxon>Embryophyta</taxon>
        <taxon>Tracheophyta</taxon>
        <taxon>Spermatophyta</taxon>
        <taxon>Magnoliopsida</taxon>
        <taxon>eudicotyledons</taxon>
        <taxon>Gunneridae</taxon>
        <taxon>Pentapetalae</taxon>
        <taxon>rosids</taxon>
        <taxon>malvids</taxon>
        <taxon>Brassicales</taxon>
        <taxon>Brassicaceae</taxon>
        <taxon>Brassiceae</taxon>
        <taxon>Brassica</taxon>
    </lineage>
</organism>
<evidence type="ECO:0000313" key="3">
    <source>
        <dbReference type="Proteomes" id="UP000886595"/>
    </source>
</evidence>
<dbReference type="Proteomes" id="UP000886595">
    <property type="component" value="Unassembled WGS sequence"/>
</dbReference>
<protein>
    <submittedName>
        <fullName evidence="2">Uncharacterized protein</fullName>
    </submittedName>
</protein>
<comment type="caution">
    <text evidence="2">The sequence shown here is derived from an EMBL/GenBank/DDBJ whole genome shotgun (WGS) entry which is preliminary data.</text>
</comment>
<dbReference type="AlphaFoldDB" id="A0A8X7TVP4"/>
<gene>
    <name evidence="2" type="ORF">Bca52824_083912</name>
</gene>
<evidence type="ECO:0000313" key="2">
    <source>
        <dbReference type="EMBL" id="KAG2253776.1"/>
    </source>
</evidence>
<dbReference type="EMBL" id="JAAMPC010000016">
    <property type="protein sequence ID" value="KAG2253776.1"/>
    <property type="molecule type" value="Genomic_DNA"/>
</dbReference>
<sequence>MLCLPSLVKLSVMPWTCEANYKFSQVICNLGGTVFTVILLIRLFWTGASFFQNYGNSLDQTLYNSKHM</sequence>
<reference evidence="2 3" key="1">
    <citation type="submission" date="2020-02" db="EMBL/GenBank/DDBJ databases">
        <authorList>
            <person name="Ma Q."/>
            <person name="Huang Y."/>
            <person name="Song X."/>
            <person name="Pei D."/>
        </authorList>
    </citation>
    <scope>NUCLEOTIDE SEQUENCE [LARGE SCALE GENOMIC DNA]</scope>
    <source>
        <strain evidence="2">Sxm20200214</strain>
        <tissue evidence="2">Leaf</tissue>
    </source>
</reference>
<keyword evidence="1" id="KW-0472">Membrane</keyword>
<proteinExistence type="predicted"/>